<sequence>MSLRLYKKEKLCSVTAINSLFDIRQRGVTPQQGALIAYPLRMVWNANQNRTKPSGIQFLISIPKKKIRHAVKRVAMRRRVREAYRLNRHLVTLPQSIPALDIAFIYVSDQTSNSARIHASMVKLLQRANDQINQTGNNTNPGPQ</sequence>
<protein>
    <submittedName>
        <fullName evidence="1">Uncharacterized protein</fullName>
    </submittedName>
</protein>
<keyword evidence="2" id="KW-1185">Reference proteome</keyword>
<proteinExistence type="predicted"/>
<dbReference type="Proteomes" id="UP000305401">
    <property type="component" value="Unassembled WGS sequence"/>
</dbReference>
<gene>
    <name evidence="1" type="ORF">E5990_06605</name>
</gene>
<dbReference type="EMBL" id="SSTG01000072">
    <property type="protein sequence ID" value="THG50153.1"/>
    <property type="molecule type" value="Genomic_DNA"/>
</dbReference>
<name>A0AC61S4Z6_9BACT</name>
<reference evidence="1" key="1">
    <citation type="submission" date="2019-04" db="EMBL/GenBank/DDBJ databases">
        <title>Microbes associate with the intestines of laboratory mice.</title>
        <authorList>
            <person name="Navarre W."/>
            <person name="Wong E."/>
            <person name="Huang K.C."/>
            <person name="Tropini C."/>
            <person name="Ng K."/>
            <person name="Yu B."/>
        </authorList>
    </citation>
    <scope>NUCLEOTIDE SEQUENCE</scope>
    <source>
        <strain evidence="1">NM86_A22</strain>
    </source>
</reference>
<comment type="caution">
    <text evidence="1">The sequence shown here is derived from an EMBL/GenBank/DDBJ whole genome shotgun (WGS) entry which is preliminary data.</text>
</comment>
<evidence type="ECO:0000313" key="1">
    <source>
        <dbReference type="EMBL" id="THG50153.1"/>
    </source>
</evidence>
<organism evidence="1 2">
    <name type="scientific">Muribaculum caecicola</name>
    <dbReference type="NCBI Taxonomy" id="3038144"/>
    <lineage>
        <taxon>Bacteria</taxon>
        <taxon>Pseudomonadati</taxon>
        <taxon>Bacteroidota</taxon>
        <taxon>Bacteroidia</taxon>
        <taxon>Bacteroidales</taxon>
        <taxon>Muribaculaceae</taxon>
        <taxon>Muribaculum</taxon>
    </lineage>
</organism>
<accession>A0AC61S4Z6</accession>
<evidence type="ECO:0000313" key="2">
    <source>
        <dbReference type="Proteomes" id="UP000305401"/>
    </source>
</evidence>